<dbReference type="InterPro" id="IPR006413">
    <property type="entry name" value="P-type_ATPase_IIA_PMR1"/>
</dbReference>
<dbReference type="GO" id="GO:0005524">
    <property type="term" value="F:ATP binding"/>
    <property type="evidence" value="ECO:0007669"/>
    <property type="project" value="UniProtKB-KW"/>
</dbReference>
<dbReference type="GO" id="GO:0005783">
    <property type="term" value="C:endoplasmic reticulum"/>
    <property type="evidence" value="ECO:0000318"/>
    <property type="project" value="GO_Central"/>
</dbReference>
<dbReference type="Pfam" id="PF00122">
    <property type="entry name" value="E1-E2_ATPase"/>
    <property type="match status" value="1"/>
</dbReference>
<evidence type="ECO:0000256" key="10">
    <source>
        <dbReference type="ARBA" id="ARBA00023065"/>
    </source>
</evidence>
<dbReference type="InterPro" id="IPR023298">
    <property type="entry name" value="ATPase_P-typ_TM_dom_sf"/>
</dbReference>
<evidence type="ECO:0000256" key="7">
    <source>
        <dbReference type="ARBA" id="ARBA00022840"/>
    </source>
</evidence>
<dbReference type="InterPro" id="IPR006068">
    <property type="entry name" value="ATPase_P-typ_cation-transptr_C"/>
</dbReference>
<dbReference type="Gene3D" id="3.40.50.1000">
    <property type="entry name" value="HAD superfamily/HAD-like"/>
    <property type="match status" value="1"/>
</dbReference>
<dbReference type="GO" id="GO:0070588">
    <property type="term" value="P:calcium ion transmembrane transport"/>
    <property type="evidence" value="ECO:0000318"/>
    <property type="project" value="GO_Central"/>
</dbReference>
<dbReference type="GO" id="GO:0005886">
    <property type="term" value="C:plasma membrane"/>
    <property type="evidence" value="ECO:0000318"/>
    <property type="project" value="GO_Central"/>
</dbReference>
<feature type="transmembrane region" description="Helical" evidence="12">
    <location>
        <begin position="753"/>
        <end position="773"/>
    </location>
</feature>
<dbReference type="GeneID" id="5891265"/>
<dbReference type="FunCoup" id="A9UZL6">
    <property type="interactions" value="822"/>
</dbReference>
<dbReference type="SUPFAM" id="SSF81665">
    <property type="entry name" value="Calcium ATPase, transmembrane domain M"/>
    <property type="match status" value="1"/>
</dbReference>
<dbReference type="PROSITE" id="PS00154">
    <property type="entry name" value="ATPASE_E1_E2"/>
    <property type="match status" value="1"/>
</dbReference>
<dbReference type="STRING" id="81824.A9UZL6"/>
<dbReference type="KEGG" id="mbr:MONBRDRAFT_32456"/>
<evidence type="ECO:0000313" key="14">
    <source>
        <dbReference type="EMBL" id="EDQ89391.1"/>
    </source>
</evidence>
<dbReference type="InterPro" id="IPR044492">
    <property type="entry name" value="P_typ_ATPase_HD_dom"/>
</dbReference>
<dbReference type="PANTHER" id="PTHR42861">
    <property type="entry name" value="CALCIUM-TRANSPORTING ATPASE"/>
    <property type="match status" value="1"/>
</dbReference>
<evidence type="ECO:0000256" key="4">
    <source>
        <dbReference type="ARBA" id="ARBA00022692"/>
    </source>
</evidence>
<keyword evidence="11 12" id="KW-0472">Membrane</keyword>
<comment type="function">
    <text evidence="12">Catalyzes the hydrolysis of ATP coupled with the transport of calcium.</text>
</comment>
<dbReference type="eggNOG" id="KOG0202">
    <property type="taxonomic scope" value="Eukaryota"/>
</dbReference>
<evidence type="ECO:0000259" key="13">
    <source>
        <dbReference type="SMART" id="SM00831"/>
    </source>
</evidence>
<feature type="transmembrane region" description="Helical" evidence="12">
    <location>
        <begin position="850"/>
        <end position="869"/>
    </location>
</feature>
<dbReference type="SUPFAM" id="SSF81653">
    <property type="entry name" value="Calcium ATPase, transduction domain A"/>
    <property type="match status" value="1"/>
</dbReference>
<dbReference type="Pfam" id="PF00702">
    <property type="entry name" value="Hydrolase"/>
    <property type="match status" value="1"/>
</dbReference>
<reference evidence="14 15" key="1">
    <citation type="journal article" date="2008" name="Nature">
        <title>The genome of the choanoflagellate Monosiga brevicollis and the origin of metazoans.</title>
        <authorList>
            <consortium name="JGI Sequencing"/>
            <person name="King N."/>
            <person name="Westbrook M.J."/>
            <person name="Young S.L."/>
            <person name="Kuo A."/>
            <person name="Abedin M."/>
            <person name="Chapman J."/>
            <person name="Fairclough S."/>
            <person name="Hellsten U."/>
            <person name="Isogai Y."/>
            <person name="Letunic I."/>
            <person name="Marr M."/>
            <person name="Pincus D."/>
            <person name="Putnam N."/>
            <person name="Rokas A."/>
            <person name="Wright K.J."/>
            <person name="Zuzow R."/>
            <person name="Dirks W."/>
            <person name="Good M."/>
            <person name="Goodstein D."/>
            <person name="Lemons D."/>
            <person name="Li W."/>
            <person name="Lyons J.B."/>
            <person name="Morris A."/>
            <person name="Nichols S."/>
            <person name="Richter D.J."/>
            <person name="Salamov A."/>
            <person name="Bork P."/>
            <person name="Lim W.A."/>
            <person name="Manning G."/>
            <person name="Miller W.T."/>
            <person name="McGinnis W."/>
            <person name="Shapiro H."/>
            <person name="Tjian R."/>
            <person name="Grigoriev I.V."/>
            <person name="Rokhsar D."/>
        </authorList>
    </citation>
    <scope>NUCLEOTIDE SEQUENCE [LARGE SCALE GENOMIC DNA]</scope>
    <source>
        <strain evidence="15">MX1 / ATCC 50154</strain>
    </source>
</reference>
<keyword evidence="7 12" id="KW-0067">ATP-binding</keyword>
<evidence type="ECO:0000256" key="6">
    <source>
        <dbReference type="ARBA" id="ARBA00022837"/>
    </source>
</evidence>
<keyword evidence="9 12" id="KW-1133">Transmembrane helix</keyword>
<evidence type="ECO:0000256" key="5">
    <source>
        <dbReference type="ARBA" id="ARBA00022741"/>
    </source>
</evidence>
<feature type="transmembrane region" description="Helical" evidence="12">
    <location>
        <begin position="63"/>
        <end position="81"/>
    </location>
</feature>
<keyword evidence="10 12" id="KW-0406">Ion transport</keyword>
<dbReference type="EC" id="7.2.2.10" evidence="12"/>
<accession>A9UZL6</accession>
<evidence type="ECO:0000256" key="8">
    <source>
        <dbReference type="ARBA" id="ARBA00022967"/>
    </source>
</evidence>
<dbReference type="GO" id="GO:0006874">
    <property type="term" value="P:intracellular calcium ion homeostasis"/>
    <property type="evidence" value="ECO:0000318"/>
    <property type="project" value="GO_Central"/>
</dbReference>
<keyword evidence="3 12" id="KW-0109">Calcium transport</keyword>
<feature type="transmembrane region" description="Helical" evidence="12">
    <location>
        <begin position="87"/>
        <end position="103"/>
    </location>
</feature>
<evidence type="ECO:0000256" key="1">
    <source>
        <dbReference type="ARBA" id="ARBA00004127"/>
    </source>
</evidence>
<comment type="similarity">
    <text evidence="12">Belongs to the cation transport ATPase (P-type) (TC 3.A.3) family.</text>
</comment>
<feature type="domain" description="Cation-transporting P-type ATPase N-terminal" evidence="13">
    <location>
        <begin position="9"/>
        <end position="83"/>
    </location>
</feature>
<dbReference type="GO" id="GO:0016887">
    <property type="term" value="F:ATP hydrolysis activity"/>
    <property type="evidence" value="ECO:0007669"/>
    <property type="project" value="InterPro"/>
</dbReference>
<dbReference type="Gene3D" id="2.70.150.10">
    <property type="entry name" value="Calcium-transporting ATPase, cytoplasmic transduction domain A"/>
    <property type="match status" value="1"/>
</dbReference>
<dbReference type="Gene3D" id="1.20.1110.10">
    <property type="entry name" value="Calcium-transporting ATPase, transmembrane domain"/>
    <property type="match status" value="1"/>
</dbReference>
<dbReference type="SUPFAM" id="SSF81660">
    <property type="entry name" value="Metal cation-transporting ATPase, ATP-binding domain N"/>
    <property type="match status" value="1"/>
</dbReference>
<keyword evidence="5 12" id="KW-0547">Nucleotide-binding</keyword>
<name>A9UZL6_MONBE</name>
<dbReference type="RefSeq" id="XP_001745967.1">
    <property type="nucleotide sequence ID" value="XM_001745915.1"/>
</dbReference>
<dbReference type="PRINTS" id="PR00119">
    <property type="entry name" value="CATATPASE"/>
</dbReference>
<evidence type="ECO:0000256" key="3">
    <source>
        <dbReference type="ARBA" id="ARBA00022568"/>
    </source>
</evidence>
<keyword evidence="2 12" id="KW-0813">Transport</keyword>
<protein>
    <recommendedName>
        <fullName evidence="12">Calcium-transporting ATPase</fullName>
        <ecNumber evidence="12">7.2.2.10</ecNumber>
    </recommendedName>
</protein>
<dbReference type="GO" id="GO:0005388">
    <property type="term" value="F:P-type calcium transporter activity"/>
    <property type="evidence" value="ECO:0000318"/>
    <property type="project" value="GO_Central"/>
</dbReference>
<dbReference type="SFLD" id="SFLDF00027">
    <property type="entry name" value="p-type_atpase"/>
    <property type="match status" value="1"/>
</dbReference>
<dbReference type="InterPro" id="IPR036412">
    <property type="entry name" value="HAD-like_sf"/>
</dbReference>
<organism evidence="14 15">
    <name type="scientific">Monosiga brevicollis</name>
    <name type="common">Choanoflagellate</name>
    <dbReference type="NCBI Taxonomy" id="81824"/>
    <lineage>
        <taxon>Eukaryota</taxon>
        <taxon>Choanoflagellata</taxon>
        <taxon>Craspedida</taxon>
        <taxon>Salpingoecidae</taxon>
        <taxon>Monosiga</taxon>
    </lineage>
</organism>
<sequence>MSKSVASEAAACMSVEDVVAAVNGNVKHGLSAIEAGQRLREHGANEFATSEPDPLWQKYLEQFKEPLILLLIGSAVVSLIMQQYDDAFSIFLAIMIVVTVAFVQEYKSEQALEALTKLVPQKCWLIRDNTKQGALAADVVVGDLVTFGVGDRIPADCRLIEAVNLEIDESNLTGENKTRSKRCHHPSTPLPSQSILHLLLIRLRTLAILRDNMAFMGTLVRQGHGKGIVTATAGATEFGIIFQMLDDVEERKTPLQEQMGVLGQQLSFLSFGIIGVIMIIGVLQGKPLVKMFTIAVSLAVAAIPEGLPIVVTVTLALGVMRMAKQNAIVKKLPAVEALGSATVVCSDKTGTLTENKMVGRYALSIFDQLQAEMTGSGYLINSGTIQVVDSSGSPVPNGQSNSMTHLLLAGMVCNNAQVDRGHLIGQPTEGALLVAAYKAGLQSRAANFERLEEIPFSSDTKWMAVRGALDVLLTKCRHVSSGHQVRHLSELDVQILNQRADQYAAQGFRVIALASGASLDELAILGIVAIADQARAGVREAVALLQQSRVKVMMITGDMKATAEAIAQSLGFYNPGLEAMDQLDLEGIIEDVRVFYRTSPKHKLKIVQALQHNGHIVAMTGDGVNDAPALKLAEIGVAMGETGTDVAKEAADMILVDDNFSTIMHAIEEGKGIAYNVRNFLRFQLSTSVAALTLISITTMLGMHSPLNAMQILWINILMDGPPAQSLGVEPVQRDVMTMPPRRAREPMLTAKLLRNVIMSAAIIVTGVLYVYFRELQDDVVTKRDTTMTFTCFVLFDMFNALTCRSTNKSIREIGLFSNSVFLYAVGGSLLGQLAVIYLPPLQAIFQTEALGFGDMVFLVMLCSTVWLADEGRKYWEQQRERRRHKRKSSDASA</sequence>
<dbReference type="NCBIfam" id="TIGR01494">
    <property type="entry name" value="ATPase_P-type"/>
    <property type="match status" value="2"/>
</dbReference>
<dbReference type="SFLD" id="SFLDG00002">
    <property type="entry name" value="C1.7:_P-type_atpase_like"/>
    <property type="match status" value="1"/>
</dbReference>
<evidence type="ECO:0000256" key="11">
    <source>
        <dbReference type="ARBA" id="ARBA00023136"/>
    </source>
</evidence>
<comment type="subcellular location">
    <subcellularLocation>
        <location evidence="1">Endomembrane system</location>
        <topology evidence="1">Multi-pass membrane protein</topology>
    </subcellularLocation>
    <subcellularLocation>
        <location evidence="12">Membrane</location>
        <topology evidence="12">Multi-pass membrane protein</topology>
    </subcellularLocation>
</comment>
<feature type="transmembrane region" description="Helical" evidence="12">
    <location>
        <begin position="266"/>
        <end position="285"/>
    </location>
</feature>
<dbReference type="SUPFAM" id="SSF56784">
    <property type="entry name" value="HAD-like"/>
    <property type="match status" value="1"/>
</dbReference>
<gene>
    <name evidence="14" type="ORF">MONBRDRAFT_32456</name>
</gene>
<keyword evidence="15" id="KW-1185">Reference proteome</keyword>
<keyword evidence="8" id="KW-1278">Translocase</keyword>
<dbReference type="FunFam" id="3.40.50.1000:FF:000001">
    <property type="entry name" value="Phospholipid-transporting ATPase IC"/>
    <property type="match status" value="1"/>
</dbReference>
<comment type="caution">
    <text evidence="12">Lacks conserved residue(s) required for the propagation of feature annotation.</text>
</comment>
<dbReference type="GO" id="GO:0006828">
    <property type="term" value="P:manganese ion transport"/>
    <property type="evidence" value="ECO:0000318"/>
    <property type="project" value="GO_Central"/>
</dbReference>
<dbReference type="Pfam" id="PF00689">
    <property type="entry name" value="Cation_ATPase_C"/>
    <property type="match status" value="1"/>
</dbReference>
<dbReference type="InterPro" id="IPR023299">
    <property type="entry name" value="ATPase_P-typ_cyto_dom_N"/>
</dbReference>
<dbReference type="EMBL" id="CH991551">
    <property type="protein sequence ID" value="EDQ89391.1"/>
    <property type="molecule type" value="Genomic_DNA"/>
</dbReference>
<comment type="catalytic activity">
    <reaction evidence="12">
        <text>Ca(2+)(in) + ATP + H2O = Ca(2+)(out) + ADP + phosphate + H(+)</text>
        <dbReference type="Rhea" id="RHEA:18105"/>
        <dbReference type="ChEBI" id="CHEBI:15377"/>
        <dbReference type="ChEBI" id="CHEBI:15378"/>
        <dbReference type="ChEBI" id="CHEBI:29108"/>
        <dbReference type="ChEBI" id="CHEBI:30616"/>
        <dbReference type="ChEBI" id="CHEBI:43474"/>
        <dbReference type="ChEBI" id="CHEBI:456216"/>
        <dbReference type="EC" id="7.2.2.10"/>
    </reaction>
</comment>
<dbReference type="AlphaFoldDB" id="A9UZL6"/>
<dbReference type="Gene3D" id="3.40.1110.10">
    <property type="entry name" value="Calcium-transporting ATPase, cytoplasmic domain N"/>
    <property type="match status" value="1"/>
</dbReference>
<evidence type="ECO:0000256" key="9">
    <source>
        <dbReference type="ARBA" id="ARBA00022989"/>
    </source>
</evidence>
<keyword evidence="6 12" id="KW-0106">Calcium</keyword>
<dbReference type="PRINTS" id="PR00120">
    <property type="entry name" value="HATPASE"/>
</dbReference>
<evidence type="ECO:0000256" key="2">
    <source>
        <dbReference type="ARBA" id="ARBA00022448"/>
    </source>
</evidence>
<dbReference type="Pfam" id="PF00690">
    <property type="entry name" value="Cation_ATPase_N"/>
    <property type="match status" value="1"/>
</dbReference>
<feature type="transmembrane region" description="Helical" evidence="12">
    <location>
        <begin position="291"/>
        <end position="320"/>
    </location>
</feature>
<dbReference type="OMA" id="KMHACET"/>
<dbReference type="InterPro" id="IPR059000">
    <property type="entry name" value="ATPase_P-type_domA"/>
</dbReference>
<dbReference type="SFLD" id="SFLDS00003">
    <property type="entry name" value="Haloacid_Dehalogenase"/>
    <property type="match status" value="1"/>
</dbReference>
<dbReference type="Proteomes" id="UP000001357">
    <property type="component" value="Unassembled WGS sequence"/>
</dbReference>
<dbReference type="NCBIfam" id="TIGR01522">
    <property type="entry name" value="ATPase-IIA2_Ca"/>
    <property type="match status" value="1"/>
</dbReference>
<dbReference type="InterPro" id="IPR008250">
    <property type="entry name" value="ATPase_P-typ_transduc_dom_A_sf"/>
</dbReference>
<dbReference type="SMART" id="SM00831">
    <property type="entry name" value="Cation_ATPase_N"/>
    <property type="match status" value="1"/>
</dbReference>
<evidence type="ECO:0000313" key="15">
    <source>
        <dbReference type="Proteomes" id="UP000001357"/>
    </source>
</evidence>
<dbReference type="GO" id="GO:0000139">
    <property type="term" value="C:Golgi membrane"/>
    <property type="evidence" value="ECO:0000318"/>
    <property type="project" value="GO_Central"/>
</dbReference>
<dbReference type="InterPro" id="IPR018303">
    <property type="entry name" value="ATPase_P-typ_P_site"/>
</dbReference>
<evidence type="ECO:0000256" key="12">
    <source>
        <dbReference type="RuleBase" id="RU361146"/>
    </source>
</evidence>
<dbReference type="InterPro" id="IPR004014">
    <property type="entry name" value="ATPase_P-typ_cation-transptr_N"/>
</dbReference>
<dbReference type="InParanoid" id="A9UZL6"/>
<feature type="transmembrane region" description="Helical" evidence="12">
    <location>
        <begin position="816"/>
        <end position="838"/>
    </location>
</feature>
<keyword evidence="4 12" id="KW-0812">Transmembrane</keyword>
<proteinExistence type="inferred from homology"/>
<dbReference type="InterPro" id="IPR001757">
    <property type="entry name" value="P_typ_ATPase"/>
</dbReference>
<dbReference type="InterPro" id="IPR023214">
    <property type="entry name" value="HAD_sf"/>
</dbReference>